<dbReference type="GeneID" id="5701555"/>
<organism evidence="2 3">
    <name type="scientific">Giardia intestinalis (strain ATCC 50803 / WB clone C6)</name>
    <name type="common">Giardia lamblia</name>
    <dbReference type="NCBI Taxonomy" id="184922"/>
    <lineage>
        <taxon>Eukaryota</taxon>
        <taxon>Metamonada</taxon>
        <taxon>Diplomonadida</taxon>
        <taxon>Hexamitidae</taxon>
        <taxon>Giardiinae</taxon>
        <taxon>Giardia</taxon>
    </lineage>
</organism>
<evidence type="ECO:0000313" key="3">
    <source>
        <dbReference type="Proteomes" id="UP000001548"/>
    </source>
</evidence>
<dbReference type="InterPro" id="IPR038970">
    <property type="entry name" value="Lyase_8"/>
</dbReference>
<dbReference type="PANTHER" id="PTHR38481:SF1">
    <property type="entry name" value="HYALURONATE LYASE"/>
    <property type="match status" value="1"/>
</dbReference>
<dbReference type="AlphaFoldDB" id="A8B8M3"/>
<keyword evidence="2" id="KW-0456">Lyase</keyword>
<sequence length="1056" mass="116452">MLFLLVYLCLTLSTFPFPPAPASPDPSRKYFSVLSPIKSFYVISDPSQYPADLLSSYVASLSSVAEQYNTSFDSKTRTWSDLGALTSASNLQKYINRVLEMAIAYQTEGTTLYQQALVRENILTAFCYLSQYYSSSTTYSSDEYAWSLVIPNSLIDLLIVLHDIYNTASSTEHYYYVSLRLILGGLFTVPAQSQLVQECTGDPTKWYDDTRCPVSAVLMELYAAKIVIFSSLMVGDLSSMTKYYNRVSALLEARDPDYDVVPQPVLYDGFRTDGTFIEYYSSVIFGSTGQSLLYLLSCILAPAKQIEEALFSNKSPGDVVKITSQVSTIFQEVATYFTGTILPFVANCGFVDSLSGAEVASGVDNPYKRLGNIFIGLFQIVSVANSSGYSLHASYERIYKHCNYFILNCPQLKTHLISHLNFPTLGLWNKVTGVFLSSPTYPGELMVGHYPLIHGDHYAYQARHFSLIIAMNSYRTRNFQCINDLNKLGFYQAAGAVFPFVRDHPKQYEDYVLLASSHDYAGIIYDSGYLPDCSSQSHLYGTLSPGRFVSSITDGTHGSATMDYYNARSNTIRYKTIYLMESLREGLHVAQLTSTTTSSITLMANLATIPFGERDTTEVYIDGTKQTITGTYQFTGPRRILFKVVPYTGNAYAAALILPTGLNGVIKNVTVLRAYSELGGTSASQETLRALIVTTTLQRASPSPGSGQWQPFQSLVYSYYPYLPIDTTDDQLNGFMNSYTLSFGGGSQAEHTVDDNTGMLSYTQGNNRIIALNFYSAGTATLYGSTTIQSSVISQVLFVQAPGKYTITVRNPVSSTATEIRLELNGLADMASVQHWCTTGGSTGANNLYVVARLSRIATCQIVVTRGASPAPLPSNIPPSTGRPPYVPPSEPLDDLLYDTSTDVINISNNTESTKRIDWVVVAPISIAAVLIAICAAIGIWKFLSVRKRIVNVKEELQSFRPINIPDTITRPDSRASDASLIQSSVSPEYNISKNCMTIEDTVRISQRMKGSQSRVFKQFTKKASKAQQQDEGDSDGIENDSASDIPVHFAERIFD</sequence>
<dbReference type="GO" id="GO:0005576">
    <property type="term" value="C:extracellular region"/>
    <property type="evidence" value="ECO:0007669"/>
    <property type="project" value="InterPro"/>
</dbReference>
<dbReference type="HOGENOM" id="CLU_287948_0_0_1"/>
<protein>
    <submittedName>
        <fullName evidence="2">Glycosaminoglycan polysaccharide lyase</fullName>
    </submittedName>
</protein>
<keyword evidence="3" id="KW-1185">Reference proteome</keyword>
<dbReference type="KEGG" id="gla:GL50803_0015404"/>
<comment type="similarity">
    <text evidence="1">Belongs to the polysaccharide lyase 8 family.</text>
</comment>
<dbReference type="VEuPathDB" id="GiardiaDB:GL50803_15404"/>
<dbReference type="EMBL" id="AACB03000004">
    <property type="protein sequence ID" value="KAE8302429.1"/>
    <property type="molecule type" value="Genomic_DNA"/>
</dbReference>
<dbReference type="SUPFAM" id="SSF48230">
    <property type="entry name" value="Chondroitin AC/alginate lyase"/>
    <property type="match status" value="1"/>
</dbReference>
<dbReference type="Proteomes" id="UP000001548">
    <property type="component" value="Unassembled WGS sequence"/>
</dbReference>
<dbReference type="OMA" id="FCYLSQY"/>
<dbReference type="InterPro" id="IPR012970">
    <property type="entry name" value="Lyase_8_alpha_N"/>
</dbReference>
<dbReference type="GO" id="GO:0005975">
    <property type="term" value="P:carbohydrate metabolic process"/>
    <property type="evidence" value="ECO:0007669"/>
    <property type="project" value="InterPro"/>
</dbReference>
<reference evidence="2 3" key="1">
    <citation type="journal article" date="2007" name="Science">
        <title>Genomic minimalism in the early diverging intestinal parasite Giardia lamblia.</title>
        <authorList>
            <person name="Morrison H.G."/>
            <person name="McArthur A.G."/>
            <person name="Gillin F.D."/>
            <person name="Aley S.B."/>
            <person name="Adam R.D."/>
            <person name="Olsen G.J."/>
            <person name="Best A.A."/>
            <person name="Cande W.Z."/>
            <person name="Chen F."/>
            <person name="Cipriano M.J."/>
            <person name="Davids B.J."/>
            <person name="Dawson S.C."/>
            <person name="Elmendorf H.G."/>
            <person name="Hehl A.B."/>
            <person name="Holder M.E."/>
            <person name="Huse S.M."/>
            <person name="Kim U.U."/>
            <person name="Lasek-Nesselquist E."/>
            <person name="Manning G."/>
            <person name="Nigam A."/>
            <person name="Nixon J.E."/>
            <person name="Palm D."/>
            <person name="Passamaneck N.E."/>
            <person name="Prabhu A."/>
            <person name="Reich C.I."/>
            <person name="Reiner D.S."/>
            <person name="Samuelson J."/>
            <person name="Svard S.G."/>
            <person name="Sogin M.L."/>
        </authorList>
    </citation>
    <scope>NUCLEOTIDE SEQUENCE [LARGE SCALE GENOMIC DNA]</scope>
    <source>
        <strain evidence="2 3">WB C6</strain>
    </source>
</reference>
<dbReference type="InterPro" id="IPR003159">
    <property type="entry name" value="Lyase_8_central_dom"/>
</dbReference>
<name>A8B8M3_GIAIC</name>
<evidence type="ECO:0000256" key="1">
    <source>
        <dbReference type="ARBA" id="ARBA00006699"/>
    </source>
</evidence>
<dbReference type="SUPFAM" id="SSF74650">
    <property type="entry name" value="Galactose mutarotase-like"/>
    <property type="match status" value="1"/>
</dbReference>
<gene>
    <name evidence="2" type="ORF">GL50803_0015404</name>
</gene>
<dbReference type="Pfam" id="PF08124">
    <property type="entry name" value="Lyase_8_N"/>
    <property type="match status" value="1"/>
</dbReference>
<dbReference type="GO" id="GO:0030246">
    <property type="term" value="F:carbohydrate binding"/>
    <property type="evidence" value="ECO:0007669"/>
    <property type="project" value="InterPro"/>
</dbReference>
<evidence type="ECO:0000313" key="2">
    <source>
        <dbReference type="EMBL" id="KAE8302429.1"/>
    </source>
</evidence>
<dbReference type="PANTHER" id="PTHR38481">
    <property type="entry name" value="HYALURONATE LYASE"/>
    <property type="match status" value="1"/>
</dbReference>
<dbReference type="Gene3D" id="2.70.98.10">
    <property type="match status" value="1"/>
</dbReference>
<dbReference type="InterPro" id="IPR008929">
    <property type="entry name" value="Chondroitin_lyas"/>
</dbReference>
<dbReference type="InterPro" id="IPR014718">
    <property type="entry name" value="GH-type_carb-bd"/>
</dbReference>
<dbReference type="GO" id="GO:0016837">
    <property type="term" value="F:carbon-oxygen lyase activity, acting on polysaccharides"/>
    <property type="evidence" value="ECO:0007669"/>
    <property type="project" value="UniProtKB-ARBA"/>
</dbReference>
<accession>A8B8M3</accession>
<comment type="caution">
    <text evidence="2">The sequence shown here is derived from an EMBL/GenBank/DDBJ whole genome shotgun (WGS) entry which is preliminary data.</text>
</comment>
<proteinExistence type="inferred from homology"/>
<dbReference type="Pfam" id="PF02278">
    <property type="entry name" value="Lyase_8"/>
    <property type="match status" value="1"/>
</dbReference>
<dbReference type="Gene3D" id="1.50.10.100">
    <property type="entry name" value="Chondroitin AC/alginate lyase"/>
    <property type="match status" value="1"/>
</dbReference>
<dbReference type="RefSeq" id="XP_001708640.1">
    <property type="nucleotide sequence ID" value="XM_001708588.1"/>
</dbReference>
<dbReference type="InterPro" id="IPR011013">
    <property type="entry name" value="Gal_mutarotase_sf_dom"/>
</dbReference>